<feature type="compositionally biased region" description="Low complexity" evidence="1">
    <location>
        <begin position="36"/>
        <end position="47"/>
    </location>
</feature>
<dbReference type="Proteomes" id="UP000606786">
    <property type="component" value="Unassembled WGS sequence"/>
</dbReference>
<protein>
    <submittedName>
        <fullName evidence="2">(Mediterranean fruit fly) hypothetical protein</fullName>
    </submittedName>
</protein>
<organism evidence="2 3">
    <name type="scientific">Ceratitis capitata</name>
    <name type="common">Mediterranean fruit fly</name>
    <name type="synonym">Tephritis capitata</name>
    <dbReference type="NCBI Taxonomy" id="7213"/>
    <lineage>
        <taxon>Eukaryota</taxon>
        <taxon>Metazoa</taxon>
        <taxon>Ecdysozoa</taxon>
        <taxon>Arthropoda</taxon>
        <taxon>Hexapoda</taxon>
        <taxon>Insecta</taxon>
        <taxon>Pterygota</taxon>
        <taxon>Neoptera</taxon>
        <taxon>Endopterygota</taxon>
        <taxon>Diptera</taxon>
        <taxon>Brachycera</taxon>
        <taxon>Muscomorpha</taxon>
        <taxon>Tephritoidea</taxon>
        <taxon>Tephritidae</taxon>
        <taxon>Ceratitis</taxon>
        <taxon>Ceratitis</taxon>
    </lineage>
</organism>
<feature type="region of interest" description="Disordered" evidence="1">
    <location>
        <begin position="34"/>
        <end position="56"/>
    </location>
</feature>
<accession>A0A811UUJ1</accession>
<comment type="caution">
    <text evidence="2">The sequence shown here is derived from an EMBL/GenBank/DDBJ whole genome shotgun (WGS) entry which is preliminary data.</text>
</comment>
<evidence type="ECO:0000313" key="2">
    <source>
        <dbReference type="EMBL" id="CAD7001645.1"/>
    </source>
</evidence>
<dbReference type="EMBL" id="CAJHJT010000023">
    <property type="protein sequence ID" value="CAD7001645.1"/>
    <property type="molecule type" value="Genomic_DNA"/>
</dbReference>
<reference evidence="2" key="1">
    <citation type="submission" date="2020-11" db="EMBL/GenBank/DDBJ databases">
        <authorList>
            <person name="Whitehead M."/>
        </authorList>
    </citation>
    <scope>NUCLEOTIDE SEQUENCE</scope>
    <source>
        <strain evidence="2">EGII</strain>
    </source>
</reference>
<gene>
    <name evidence="2" type="ORF">CCAP1982_LOCUS10139</name>
</gene>
<proteinExistence type="predicted"/>
<evidence type="ECO:0000313" key="3">
    <source>
        <dbReference type="Proteomes" id="UP000606786"/>
    </source>
</evidence>
<keyword evidence="3" id="KW-1185">Reference proteome</keyword>
<sequence>MFAELSKSKENSSMDSTVILPQTLTLENSLKEFKNNNKNNTIDNENSSYREDDETECDDNYKDAYAGIEEEQEMRFGRARQRDLTKGEMANVDIVDQLARREQKLEQLRLTYIDLQQRQQQDCDIRDKTLKTVNHLPFFPGRGDVTVNSFFSNVEYLISTLQNELIKDTLKLRYKPDTEPHQI</sequence>
<evidence type="ECO:0000256" key="1">
    <source>
        <dbReference type="SAM" id="MobiDB-lite"/>
    </source>
</evidence>
<name>A0A811UUJ1_CERCA</name>
<dbReference type="AlphaFoldDB" id="A0A811UUJ1"/>